<dbReference type="Ensembl" id="ENSCCRT00010118539.1">
    <property type="protein sequence ID" value="ENSCCRP00010106606.1"/>
    <property type="gene ID" value="ENSCCRG00010047005.1"/>
</dbReference>
<keyword evidence="4" id="KW-1185">Reference proteome</keyword>
<dbReference type="PANTHER" id="PTHR45749:SF37">
    <property type="entry name" value="OS05G0311600 PROTEIN"/>
    <property type="match status" value="1"/>
</dbReference>
<evidence type="ECO:0000313" key="3">
    <source>
        <dbReference type="Ensembl" id="ENSCCRP00010106606.1"/>
    </source>
</evidence>
<evidence type="ECO:0000259" key="2">
    <source>
        <dbReference type="SMART" id="SM00597"/>
    </source>
</evidence>
<feature type="coiled-coil region" evidence="1">
    <location>
        <begin position="658"/>
        <end position="685"/>
    </location>
</feature>
<dbReference type="SMART" id="SM00597">
    <property type="entry name" value="ZnF_TTF"/>
    <property type="match status" value="1"/>
</dbReference>
<name>A0A8C1PI54_CYPCA</name>
<sequence>MKGDRKRAFNKMWYTQHQWLEYSVSRDSAYCFPCRHFSLPGIQETSFTSSLGYSNWKKAMYKDGGFRGHGKTENHVNAMIPWNEHKKRILTDTSMLNALDKKHQEVIKQNRTYIKTVAEVLLFTATQNISQRGHLETDASTKKRNFLGIMDLIAKHSPLIDKKLKTVGNAKYTSNTIQNEILECLSDIVRESIISEVKENKYFSIIVDETRDLKKKEQLSLVLRYYYNGAVHEKGLTQKIIQCLETYGLEYRSNLVGQGYDGASVMSGRHSGVAARIKAKTNHAFYVHCNAHCLNLVLVDSTKSVPESETFFSLLQKLYVYMSGSYVHQKWLSVQKEMYQGAPRELQRLSDTRWACRYQACKNIKDRLPAVLRVLHDFDVENRGERSLEARGLLAQLDLTFIGTLVIFSKVLGEAKFLADMLQSTSLDLAKAVDLVEAFQDTLQDQRSDSSFNEIWKDTVDTGKQCNVAVETVVKRPQKISSRLSRSIFESTVGQRRCKEGDMVLFRSGIFFPILDCLCGEMQRRFSKSNCSIMQGIQALNPKSRNFLDEETIFSFDEYFNELWNTVIHTCETCNIPITVRLKRALNDSYDTSTLDHSSQVNDKDAFRTNIFLPIMDSIIGEMQKHFSTPSCNIMKGLQGLNQVSNHFLKEDTVLLLAEAYGSNIEDLKNELTQVERLFARSKRDGKNCPLSLIELLGYLDPFKEVFYEMHRLCKISDRAKAVDLNEFVQRFASIHGNRRLQLI</sequence>
<proteinExistence type="predicted"/>
<feature type="domain" description="TTF-type" evidence="2">
    <location>
        <begin position="5"/>
        <end position="106"/>
    </location>
</feature>
<dbReference type="InterPro" id="IPR025398">
    <property type="entry name" value="DUF4371"/>
</dbReference>
<keyword evidence="1" id="KW-0175">Coiled coil</keyword>
<dbReference type="InterPro" id="IPR006580">
    <property type="entry name" value="Znf_TTF"/>
</dbReference>
<dbReference type="SUPFAM" id="SSF53098">
    <property type="entry name" value="Ribonuclease H-like"/>
    <property type="match status" value="1"/>
</dbReference>
<organism evidence="3 4">
    <name type="scientific">Cyprinus carpio</name>
    <name type="common">Common carp</name>
    <dbReference type="NCBI Taxonomy" id="7962"/>
    <lineage>
        <taxon>Eukaryota</taxon>
        <taxon>Metazoa</taxon>
        <taxon>Chordata</taxon>
        <taxon>Craniata</taxon>
        <taxon>Vertebrata</taxon>
        <taxon>Euteleostomi</taxon>
        <taxon>Actinopterygii</taxon>
        <taxon>Neopterygii</taxon>
        <taxon>Teleostei</taxon>
        <taxon>Ostariophysi</taxon>
        <taxon>Cypriniformes</taxon>
        <taxon>Cyprinidae</taxon>
        <taxon>Cyprininae</taxon>
        <taxon>Cyprinus</taxon>
    </lineage>
</organism>
<dbReference type="AlphaFoldDB" id="A0A8C1PI54"/>
<evidence type="ECO:0000313" key="4">
    <source>
        <dbReference type="Proteomes" id="UP000694427"/>
    </source>
</evidence>
<reference evidence="3" key="1">
    <citation type="submission" date="2025-08" db="UniProtKB">
        <authorList>
            <consortium name="Ensembl"/>
        </authorList>
    </citation>
    <scope>IDENTIFICATION</scope>
</reference>
<protein>
    <recommendedName>
        <fullName evidence="2">TTF-type domain-containing protein</fullName>
    </recommendedName>
</protein>
<accession>A0A8C1PI54</accession>
<dbReference type="InterPro" id="IPR012337">
    <property type="entry name" value="RNaseH-like_sf"/>
</dbReference>
<dbReference type="Proteomes" id="UP000694427">
    <property type="component" value="Unplaced"/>
</dbReference>
<evidence type="ECO:0000256" key="1">
    <source>
        <dbReference type="SAM" id="Coils"/>
    </source>
</evidence>
<dbReference type="Pfam" id="PF14291">
    <property type="entry name" value="DUF4371"/>
    <property type="match status" value="1"/>
</dbReference>
<dbReference type="PANTHER" id="PTHR45749">
    <property type="match status" value="1"/>
</dbReference>
<reference evidence="3" key="2">
    <citation type="submission" date="2025-09" db="UniProtKB">
        <authorList>
            <consortium name="Ensembl"/>
        </authorList>
    </citation>
    <scope>IDENTIFICATION</scope>
</reference>